<dbReference type="PRINTS" id="PR00081">
    <property type="entry name" value="GDHRDH"/>
</dbReference>
<sequence length="264" mass="29089">MTNWLGLNKKVVIVTGGSSGIGHAIVKELLEQGAVVYNADLNNNNINNENYHYFNVDVTNKNSVKQVVDNIFNTEKKIDVLVNNAGINLPRTLIDSKEKHPEYEINESDLDKMFAVNLKGPLWFSQTVGKYFIKQNKGKIINISSEAGQEGSEGQSIYSATKAALIGFTRSWAKELGKYNINVVAIAPGIIEETGLRTKEYEKALSYSRNISVDQLNGDYSKSIPIKRVGKLTEIADLVCYLSSDRSSYITGTTINISGGKSRG</sequence>
<evidence type="ECO:0000256" key="9">
    <source>
        <dbReference type="RuleBase" id="RU000363"/>
    </source>
</evidence>
<dbReference type="EMBL" id="KT726221">
    <property type="protein sequence ID" value="AME30200.1"/>
    <property type="molecule type" value="Genomic_DNA"/>
</dbReference>
<dbReference type="SUPFAM" id="SSF51735">
    <property type="entry name" value="NAD(P)-binding Rossmann-fold domains"/>
    <property type="match status" value="1"/>
</dbReference>
<evidence type="ECO:0000256" key="1">
    <source>
        <dbReference type="ARBA" id="ARBA00003200"/>
    </source>
</evidence>
<dbReference type="GO" id="GO:0052588">
    <property type="term" value="F:diacetyl reductase ((S)-acetoin forming) (NAD+) activity"/>
    <property type="evidence" value="ECO:0007669"/>
    <property type="project" value="UniProtKB-EC"/>
</dbReference>
<evidence type="ECO:0000256" key="5">
    <source>
        <dbReference type="ARBA" id="ARBA00023002"/>
    </source>
</evidence>
<dbReference type="PRINTS" id="PR00080">
    <property type="entry name" value="SDRFAMILY"/>
</dbReference>
<comment type="similarity">
    <text evidence="2 9">Belongs to the short-chain dehydrogenases/reductases (SDR) family.</text>
</comment>
<dbReference type="GO" id="GO:0008206">
    <property type="term" value="P:bile acid metabolic process"/>
    <property type="evidence" value="ECO:0007669"/>
    <property type="project" value="UniProtKB-ARBA"/>
</dbReference>
<dbReference type="Pfam" id="PF00106">
    <property type="entry name" value="adh_short"/>
    <property type="match status" value="1"/>
</dbReference>
<evidence type="ECO:0000256" key="4">
    <source>
        <dbReference type="ARBA" id="ARBA00016110"/>
    </source>
</evidence>
<evidence type="ECO:0000256" key="6">
    <source>
        <dbReference type="ARBA" id="ARBA00029989"/>
    </source>
</evidence>
<evidence type="ECO:0000256" key="2">
    <source>
        <dbReference type="ARBA" id="ARBA00006484"/>
    </source>
</evidence>
<organism evidence="10">
    <name type="scientific">Staphylococcus epidermidis</name>
    <dbReference type="NCBI Taxonomy" id="1282"/>
    <lineage>
        <taxon>Bacteria</taxon>
        <taxon>Bacillati</taxon>
        <taxon>Bacillota</taxon>
        <taxon>Bacilli</taxon>
        <taxon>Bacillales</taxon>
        <taxon>Staphylococcaceae</taxon>
        <taxon>Staphylococcus</taxon>
    </lineage>
</organism>
<evidence type="ECO:0000256" key="3">
    <source>
        <dbReference type="ARBA" id="ARBA00012848"/>
    </source>
</evidence>
<dbReference type="PANTHER" id="PTHR42760">
    <property type="entry name" value="SHORT-CHAIN DEHYDROGENASES/REDUCTASES FAMILY MEMBER"/>
    <property type="match status" value="1"/>
</dbReference>
<dbReference type="GO" id="GO:0048038">
    <property type="term" value="F:quinone binding"/>
    <property type="evidence" value="ECO:0007669"/>
    <property type="project" value="TreeGrafter"/>
</dbReference>
<accession>A0A125SJI3</accession>
<proteinExistence type="inferred from homology"/>
<dbReference type="EC" id="1.1.1.304" evidence="3"/>
<dbReference type="RefSeq" id="WP_057493051.1">
    <property type="nucleotide sequence ID" value="NZ_LJIF01000023.1"/>
</dbReference>
<evidence type="ECO:0000256" key="7">
    <source>
        <dbReference type="ARBA" id="ARBA00031758"/>
    </source>
</evidence>
<dbReference type="GO" id="GO:0006633">
    <property type="term" value="P:fatty acid biosynthetic process"/>
    <property type="evidence" value="ECO:0007669"/>
    <property type="project" value="TreeGrafter"/>
</dbReference>
<dbReference type="Gene3D" id="3.40.50.720">
    <property type="entry name" value="NAD(P)-binding Rossmann-like Domain"/>
    <property type="match status" value="1"/>
</dbReference>
<protein>
    <recommendedName>
        <fullName evidence="4">Diacetyl reductase [(S)-acetoin forming]</fullName>
        <ecNumber evidence="3">1.1.1.304</ecNumber>
    </recommendedName>
    <alternativeName>
        <fullName evidence="6">Acetoin(diacetyl) reductase</fullName>
    </alternativeName>
    <alternativeName>
        <fullName evidence="7">Meso-2,3-butanediol dehydrogenase</fullName>
    </alternativeName>
</protein>
<dbReference type="PANTHER" id="PTHR42760:SF133">
    <property type="entry name" value="3-OXOACYL-[ACYL-CARRIER-PROTEIN] REDUCTASE"/>
    <property type="match status" value="1"/>
</dbReference>
<dbReference type="FunFam" id="3.40.50.720:FF:000084">
    <property type="entry name" value="Short-chain dehydrogenase reductase"/>
    <property type="match status" value="1"/>
</dbReference>
<dbReference type="CDD" id="cd05233">
    <property type="entry name" value="SDR_c"/>
    <property type="match status" value="1"/>
</dbReference>
<evidence type="ECO:0000256" key="8">
    <source>
        <dbReference type="ARBA" id="ARBA00047315"/>
    </source>
</evidence>
<dbReference type="PROSITE" id="PS00061">
    <property type="entry name" value="ADH_SHORT"/>
    <property type="match status" value="1"/>
</dbReference>
<name>A0A125SJI3_STAEP</name>
<dbReference type="NCBIfam" id="NF004817">
    <property type="entry name" value="PRK06171.1"/>
    <property type="match status" value="1"/>
</dbReference>
<dbReference type="AlphaFoldDB" id="A0A125SJI3"/>
<comment type="catalytic activity">
    <reaction evidence="8">
        <text>(S)-acetoin + NAD(+) = diacetyl + NADH + H(+)</text>
        <dbReference type="Rhea" id="RHEA:27286"/>
        <dbReference type="ChEBI" id="CHEBI:15378"/>
        <dbReference type="ChEBI" id="CHEBI:15687"/>
        <dbReference type="ChEBI" id="CHEBI:16583"/>
        <dbReference type="ChEBI" id="CHEBI:57540"/>
        <dbReference type="ChEBI" id="CHEBI:57945"/>
        <dbReference type="EC" id="1.1.1.304"/>
    </reaction>
</comment>
<dbReference type="InterPro" id="IPR036291">
    <property type="entry name" value="NAD(P)-bd_dom_sf"/>
</dbReference>
<comment type="function">
    <text evidence="1">Catalyzes the irreversible reduction of 2,3-butanediol to (S)-acetoin in the presence of NADH.</text>
</comment>
<dbReference type="InterPro" id="IPR002347">
    <property type="entry name" value="SDR_fam"/>
</dbReference>
<evidence type="ECO:0000313" key="10">
    <source>
        <dbReference type="EMBL" id="AME30200.1"/>
    </source>
</evidence>
<dbReference type="InterPro" id="IPR020904">
    <property type="entry name" value="Sc_DH/Rdtase_CS"/>
</dbReference>
<keyword evidence="5" id="KW-0560">Oxidoreductase</keyword>
<reference evidence="10" key="1">
    <citation type="submission" date="2015-09" db="EMBL/GenBank/DDBJ databases">
        <title>Novel composite staphylococcal cassette chromosome mec identified in livestock-associated methicillin-resistant Staphylococcus epidermidis strain isolated from bovine milk in Northwest China.</title>
        <authorList>
            <person name="Wu Z."/>
            <person name="Xue H."/>
            <person name="Zhao X."/>
        </authorList>
    </citation>
    <scope>NUCLEOTIDE SEQUENCE</scope>
    <source>
        <strain evidence="10">NW32</strain>
    </source>
</reference>